<dbReference type="GO" id="GO:0045820">
    <property type="term" value="P:negative regulation of glycolytic process"/>
    <property type="evidence" value="ECO:0007669"/>
    <property type="project" value="TreeGrafter"/>
</dbReference>
<gene>
    <name evidence="2" type="ORF">EDC19_1057</name>
</gene>
<name>A0A4R1MZL2_9FIRM</name>
<dbReference type="SUPFAM" id="SSF53254">
    <property type="entry name" value="Phosphoglycerate mutase-like"/>
    <property type="match status" value="1"/>
</dbReference>
<keyword evidence="1" id="KW-0378">Hydrolase</keyword>
<dbReference type="GO" id="GO:0043456">
    <property type="term" value="P:regulation of pentose-phosphate shunt"/>
    <property type="evidence" value="ECO:0007669"/>
    <property type="project" value="TreeGrafter"/>
</dbReference>
<accession>A0A4R1MZL2</accession>
<protein>
    <submittedName>
        <fullName evidence="2">Adenosylcobalamin phosphatase</fullName>
    </submittedName>
</protein>
<dbReference type="InterPro" id="IPR029033">
    <property type="entry name" value="His_PPase_superfam"/>
</dbReference>
<dbReference type="PANTHER" id="PTHR46517:SF1">
    <property type="entry name" value="FRUCTOSE-2,6-BISPHOSPHATASE TIGAR"/>
    <property type="match status" value="1"/>
</dbReference>
<evidence type="ECO:0000256" key="1">
    <source>
        <dbReference type="ARBA" id="ARBA00022801"/>
    </source>
</evidence>
<dbReference type="InterPro" id="IPR013078">
    <property type="entry name" value="His_Pase_superF_clade-1"/>
</dbReference>
<organism evidence="2 3">
    <name type="scientific">Natranaerovirga hydrolytica</name>
    <dbReference type="NCBI Taxonomy" id="680378"/>
    <lineage>
        <taxon>Bacteria</taxon>
        <taxon>Bacillati</taxon>
        <taxon>Bacillota</taxon>
        <taxon>Clostridia</taxon>
        <taxon>Lachnospirales</taxon>
        <taxon>Natranaerovirgaceae</taxon>
        <taxon>Natranaerovirga</taxon>
    </lineage>
</organism>
<dbReference type="InterPro" id="IPR051695">
    <property type="entry name" value="Phosphoglycerate_Mutase"/>
</dbReference>
<dbReference type="GO" id="GO:0004331">
    <property type="term" value="F:fructose-2,6-bisphosphate 2-phosphatase activity"/>
    <property type="evidence" value="ECO:0007669"/>
    <property type="project" value="TreeGrafter"/>
</dbReference>
<evidence type="ECO:0000313" key="3">
    <source>
        <dbReference type="Proteomes" id="UP000294545"/>
    </source>
</evidence>
<dbReference type="GO" id="GO:0005829">
    <property type="term" value="C:cytosol"/>
    <property type="evidence" value="ECO:0007669"/>
    <property type="project" value="TreeGrafter"/>
</dbReference>
<dbReference type="OrthoDB" id="9781415at2"/>
<dbReference type="PANTHER" id="PTHR46517">
    <property type="entry name" value="FRUCTOSE-2,6-BISPHOSPHATASE TIGAR"/>
    <property type="match status" value="1"/>
</dbReference>
<evidence type="ECO:0000313" key="2">
    <source>
        <dbReference type="EMBL" id="TCK98625.1"/>
    </source>
</evidence>
<dbReference type="EMBL" id="SMGQ01000011">
    <property type="protein sequence ID" value="TCK98625.1"/>
    <property type="molecule type" value="Genomic_DNA"/>
</dbReference>
<keyword evidence="3" id="KW-1185">Reference proteome</keyword>
<dbReference type="Proteomes" id="UP000294545">
    <property type="component" value="Unassembled WGS sequence"/>
</dbReference>
<sequence length="204" mass="23644">MDIYIVRHPETQGNVNKIIYGKSHYPYTMTGEEQVNTILGQLEKINIEKIIASPLKRTKDLAEAIAYTKDVSLECDQRLEEMGFGILENLTLGEVEKQHPKVYEHYLNHYETYTIPNGENFLDFRKRVVSFAKELANMTHSSVLIVSHGRVIKEMLEYLLNLKEGQGWDYKIKHGQLMQVVYQNGQGQLFKINDNHTKGEKNNE</sequence>
<comment type="caution">
    <text evidence="2">The sequence shown here is derived from an EMBL/GenBank/DDBJ whole genome shotgun (WGS) entry which is preliminary data.</text>
</comment>
<reference evidence="2 3" key="1">
    <citation type="submission" date="2019-03" db="EMBL/GenBank/DDBJ databases">
        <title>Genomic Encyclopedia of Type Strains, Phase IV (KMG-IV): sequencing the most valuable type-strain genomes for metagenomic binning, comparative biology and taxonomic classification.</title>
        <authorList>
            <person name="Goeker M."/>
        </authorList>
    </citation>
    <scope>NUCLEOTIDE SEQUENCE [LARGE SCALE GENOMIC DNA]</scope>
    <source>
        <strain evidence="2 3">DSM 24176</strain>
    </source>
</reference>
<dbReference type="Gene3D" id="3.40.50.1240">
    <property type="entry name" value="Phosphoglycerate mutase-like"/>
    <property type="match status" value="1"/>
</dbReference>
<dbReference type="PIRSF" id="PIRSF000709">
    <property type="entry name" value="6PFK_2-Ptase"/>
    <property type="match status" value="1"/>
</dbReference>
<dbReference type="Pfam" id="PF00300">
    <property type="entry name" value="His_Phos_1"/>
    <property type="match status" value="1"/>
</dbReference>
<proteinExistence type="predicted"/>
<dbReference type="AlphaFoldDB" id="A0A4R1MZL2"/>
<dbReference type="CDD" id="cd07067">
    <property type="entry name" value="HP_PGM_like"/>
    <property type="match status" value="1"/>
</dbReference>
<dbReference type="RefSeq" id="WP_132281554.1">
    <property type="nucleotide sequence ID" value="NZ_SMGQ01000011.1"/>
</dbReference>
<dbReference type="SMART" id="SM00855">
    <property type="entry name" value="PGAM"/>
    <property type="match status" value="1"/>
</dbReference>